<feature type="domain" description="SRCR" evidence="3">
    <location>
        <begin position="1"/>
        <end position="47"/>
    </location>
</feature>
<reference evidence="4 5" key="1">
    <citation type="submission" date="2018-01" db="EMBL/GenBank/DDBJ databases">
        <title>Comparison of the Chinese Bamboo Partridge and Red Junglefowl genome sequences highlights the importance of demography in genome evolution.</title>
        <authorList>
            <person name="Tiley G.P."/>
            <person name="Kimball R.T."/>
            <person name="Braun E.L."/>
            <person name="Burleigh J.G."/>
        </authorList>
    </citation>
    <scope>NUCLEOTIDE SEQUENCE [LARGE SCALE GENOMIC DNA]</scope>
    <source>
        <strain evidence="4">RTK389</strain>
        <tissue evidence="4">Blood</tissue>
    </source>
</reference>
<dbReference type="Gene3D" id="2.40.10.10">
    <property type="entry name" value="Trypsin-like serine proteases"/>
    <property type="match status" value="2"/>
</dbReference>
<name>A0A2P4T5N7_BAMTH</name>
<dbReference type="Pfam" id="PF00530">
    <property type="entry name" value="SRCR"/>
    <property type="match status" value="1"/>
</dbReference>
<dbReference type="InterPro" id="IPR043504">
    <property type="entry name" value="Peptidase_S1_PA_chymotrypsin"/>
</dbReference>
<dbReference type="PROSITE" id="PS50287">
    <property type="entry name" value="SRCR_2"/>
    <property type="match status" value="1"/>
</dbReference>
<dbReference type="Proteomes" id="UP000237246">
    <property type="component" value="Unassembled WGS sequence"/>
</dbReference>
<dbReference type="EMBL" id="PPHD01007915">
    <property type="protein sequence ID" value="POI31690.1"/>
    <property type="molecule type" value="Genomic_DNA"/>
</dbReference>
<organism evidence="4 5">
    <name type="scientific">Bambusicola thoracicus</name>
    <name type="common">Chinese bamboo-partridge</name>
    <name type="synonym">Perdix thoracica</name>
    <dbReference type="NCBI Taxonomy" id="9083"/>
    <lineage>
        <taxon>Eukaryota</taxon>
        <taxon>Metazoa</taxon>
        <taxon>Chordata</taxon>
        <taxon>Craniata</taxon>
        <taxon>Vertebrata</taxon>
        <taxon>Euteleostomi</taxon>
        <taxon>Archelosauria</taxon>
        <taxon>Archosauria</taxon>
        <taxon>Dinosauria</taxon>
        <taxon>Saurischia</taxon>
        <taxon>Theropoda</taxon>
        <taxon>Coelurosauria</taxon>
        <taxon>Aves</taxon>
        <taxon>Neognathae</taxon>
        <taxon>Galloanserae</taxon>
        <taxon>Galliformes</taxon>
        <taxon>Phasianidae</taxon>
        <taxon>Perdicinae</taxon>
        <taxon>Bambusicola</taxon>
    </lineage>
</organism>
<dbReference type="GO" id="GO:0016020">
    <property type="term" value="C:membrane"/>
    <property type="evidence" value="ECO:0007669"/>
    <property type="project" value="InterPro"/>
</dbReference>
<feature type="non-terminal residue" evidence="4">
    <location>
        <position position="183"/>
    </location>
</feature>
<dbReference type="PANTHER" id="PTHR24252:SF16">
    <property type="entry name" value="TRANSMEMBRANE SERINE PROTEASE 15"/>
    <property type="match status" value="1"/>
</dbReference>
<dbReference type="InterPro" id="IPR009003">
    <property type="entry name" value="Peptidase_S1_PA"/>
</dbReference>
<dbReference type="InterPro" id="IPR036772">
    <property type="entry name" value="SRCR-like_dom_sf"/>
</dbReference>
<dbReference type="PROSITE" id="PS00420">
    <property type="entry name" value="SRCR_1"/>
    <property type="match status" value="1"/>
</dbReference>
<accession>A0A2P4T5N7</accession>
<dbReference type="SMART" id="SM00202">
    <property type="entry name" value="SR"/>
    <property type="match status" value="1"/>
</dbReference>
<dbReference type="SUPFAM" id="SSF50494">
    <property type="entry name" value="Trypsin-like serine proteases"/>
    <property type="match status" value="1"/>
</dbReference>
<gene>
    <name evidence="4" type="ORF">CIB84_004559</name>
</gene>
<evidence type="ECO:0000256" key="1">
    <source>
        <dbReference type="ARBA" id="ARBA00023157"/>
    </source>
</evidence>
<evidence type="ECO:0000259" key="3">
    <source>
        <dbReference type="PROSITE" id="PS50287"/>
    </source>
</evidence>
<evidence type="ECO:0000313" key="5">
    <source>
        <dbReference type="Proteomes" id="UP000237246"/>
    </source>
</evidence>
<dbReference type="Pfam" id="PF00089">
    <property type="entry name" value="Trypsin"/>
    <property type="match status" value="1"/>
</dbReference>
<dbReference type="GO" id="GO:0004252">
    <property type="term" value="F:serine-type endopeptidase activity"/>
    <property type="evidence" value="ECO:0007669"/>
    <property type="project" value="InterPro"/>
</dbReference>
<dbReference type="InterPro" id="IPR001254">
    <property type="entry name" value="Trypsin_dom"/>
</dbReference>
<evidence type="ECO:0000256" key="2">
    <source>
        <dbReference type="PROSITE-ProRule" id="PRU00196"/>
    </source>
</evidence>
<keyword evidence="1" id="KW-1015">Disulfide bond</keyword>
<dbReference type="SUPFAM" id="SSF56487">
    <property type="entry name" value="SRCR-like"/>
    <property type="match status" value="1"/>
</dbReference>
<dbReference type="InterPro" id="IPR001190">
    <property type="entry name" value="SRCR"/>
</dbReference>
<evidence type="ECO:0000313" key="4">
    <source>
        <dbReference type="EMBL" id="POI31690.1"/>
    </source>
</evidence>
<comment type="caution">
    <text evidence="2">Lacks conserved residue(s) required for the propagation of feature annotation.</text>
</comment>
<dbReference type="FunFam" id="3.10.250.10:FF:000029">
    <property type="entry name" value="Enteropeptidase"/>
    <property type="match status" value="1"/>
</dbReference>
<dbReference type="PANTHER" id="PTHR24252">
    <property type="entry name" value="ACROSIN-RELATED"/>
    <property type="match status" value="1"/>
</dbReference>
<proteinExistence type="predicted"/>
<dbReference type="GO" id="GO:0006508">
    <property type="term" value="P:proteolysis"/>
    <property type="evidence" value="ECO:0007669"/>
    <property type="project" value="InterPro"/>
</dbReference>
<keyword evidence="5" id="KW-1185">Reference proteome</keyword>
<protein>
    <recommendedName>
        <fullName evidence="3">SRCR domain-containing protein</fullName>
    </recommendedName>
</protein>
<sequence length="183" mass="20247">MRLLNGSASTEGLVQVRIGKAWHLACADDWNEKISDSVCQQLGLGNSNMSSTVLFTGDGPFANITEVANHSLIFTKKRQLQPSTWKAVLGLYDQSNMTDTSTVVRNIDQIVINPHYNKVTKDSDIALMHLQYKVQYTGPTSNILQEAVVPLISNEKCQEWLPEYSITENMICAGYDMGGVDSC</sequence>
<dbReference type="AlphaFoldDB" id="A0A2P4T5N7"/>
<dbReference type="PRINTS" id="PR00258">
    <property type="entry name" value="SPERACTRCPTR"/>
</dbReference>
<dbReference type="Gene3D" id="3.10.250.10">
    <property type="entry name" value="SRCR-like domain"/>
    <property type="match status" value="1"/>
</dbReference>
<comment type="caution">
    <text evidence="4">The sequence shown here is derived from an EMBL/GenBank/DDBJ whole genome shotgun (WGS) entry which is preliminary data.</text>
</comment>
<dbReference type="OrthoDB" id="425190at2759"/>